<evidence type="ECO:0000256" key="6">
    <source>
        <dbReference type="PROSITE-ProRule" id="PRU00646"/>
    </source>
</evidence>
<keyword evidence="5 6" id="KW-0653">Protein transport</keyword>
<dbReference type="Proteomes" id="UP000826271">
    <property type="component" value="Unassembled WGS sequence"/>
</dbReference>
<dbReference type="SUPFAM" id="SSF140111">
    <property type="entry name" value="Endosomal sorting complex assembly domain"/>
    <property type="match status" value="1"/>
</dbReference>
<keyword evidence="4" id="KW-0967">Endosome</keyword>
<dbReference type="GO" id="GO:0006612">
    <property type="term" value="P:protein targeting to membrane"/>
    <property type="evidence" value="ECO:0007669"/>
    <property type="project" value="TreeGrafter"/>
</dbReference>
<dbReference type="InterPro" id="IPR009851">
    <property type="entry name" value="Mod_r"/>
</dbReference>
<dbReference type="Gene3D" id="1.10.287.660">
    <property type="entry name" value="Helix hairpin bin"/>
    <property type="match status" value="1"/>
</dbReference>
<dbReference type="PROSITE" id="PS51314">
    <property type="entry name" value="VPS37_C"/>
    <property type="match status" value="1"/>
</dbReference>
<dbReference type="Pfam" id="PF07200">
    <property type="entry name" value="Mod_r"/>
    <property type="match status" value="1"/>
</dbReference>
<accession>A0AAV6WU24</accession>
<gene>
    <name evidence="9" type="ORF">BUALT_Bualt11G0105200</name>
</gene>
<protein>
    <recommendedName>
        <fullName evidence="8">VPS37 C-terminal domain-containing protein</fullName>
    </recommendedName>
</protein>
<feature type="coiled-coil region" evidence="7">
    <location>
        <begin position="71"/>
        <end position="118"/>
    </location>
</feature>
<evidence type="ECO:0000313" key="10">
    <source>
        <dbReference type="Proteomes" id="UP000826271"/>
    </source>
</evidence>
<dbReference type="AlphaFoldDB" id="A0AAV6WU24"/>
<feature type="domain" description="VPS37 C-terminal" evidence="8">
    <location>
        <begin position="75"/>
        <end position="156"/>
    </location>
</feature>
<comment type="similarity">
    <text evidence="2">Belongs to the VPS37 family.</text>
</comment>
<evidence type="ECO:0000256" key="4">
    <source>
        <dbReference type="ARBA" id="ARBA00022753"/>
    </source>
</evidence>
<reference evidence="9" key="1">
    <citation type="submission" date="2019-10" db="EMBL/GenBank/DDBJ databases">
        <authorList>
            <person name="Zhang R."/>
            <person name="Pan Y."/>
            <person name="Wang J."/>
            <person name="Ma R."/>
            <person name="Yu S."/>
        </authorList>
    </citation>
    <scope>NUCLEOTIDE SEQUENCE</scope>
    <source>
        <strain evidence="9">LA-IB0</strain>
        <tissue evidence="9">Leaf</tissue>
    </source>
</reference>
<comment type="caution">
    <text evidence="9">The sequence shown here is derived from an EMBL/GenBank/DDBJ whole genome shotgun (WGS) entry which is preliminary data.</text>
</comment>
<evidence type="ECO:0000313" key="9">
    <source>
        <dbReference type="EMBL" id="KAG8374189.1"/>
    </source>
</evidence>
<proteinExistence type="inferred from homology"/>
<dbReference type="InterPro" id="IPR037202">
    <property type="entry name" value="ESCRT_assembly_dom"/>
</dbReference>
<keyword evidence="7" id="KW-0175">Coiled coil</keyword>
<dbReference type="PANTHER" id="PTHR13678">
    <property type="entry name" value="VACUOLAR PROTEIN SORTING-ASSOCIATED PROTEIN 37"/>
    <property type="match status" value="1"/>
</dbReference>
<evidence type="ECO:0000256" key="5">
    <source>
        <dbReference type="ARBA" id="ARBA00022927"/>
    </source>
</evidence>
<organism evidence="9 10">
    <name type="scientific">Buddleja alternifolia</name>
    <dbReference type="NCBI Taxonomy" id="168488"/>
    <lineage>
        <taxon>Eukaryota</taxon>
        <taxon>Viridiplantae</taxon>
        <taxon>Streptophyta</taxon>
        <taxon>Embryophyta</taxon>
        <taxon>Tracheophyta</taxon>
        <taxon>Spermatophyta</taxon>
        <taxon>Magnoliopsida</taxon>
        <taxon>eudicotyledons</taxon>
        <taxon>Gunneridae</taxon>
        <taxon>Pentapetalae</taxon>
        <taxon>asterids</taxon>
        <taxon>lamiids</taxon>
        <taxon>Lamiales</taxon>
        <taxon>Scrophulariaceae</taxon>
        <taxon>Buddlejeae</taxon>
        <taxon>Buddleja</taxon>
    </lineage>
</organism>
<evidence type="ECO:0000256" key="2">
    <source>
        <dbReference type="ARBA" id="ARBA00007617"/>
    </source>
</evidence>
<dbReference type="GO" id="GO:0043162">
    <property type="term" value="P:ubiquitin-dependent protein catabolic process via the multivesicular body sorting pathway"/>
    <property type="evidence" value="ECO:0007669"/>
    <property type="project" value="TreeGrafter"/>
</dbReference>
<keyword evidence="10" id="KW-1185">Reference proteome</keyword>
<evidence type="ECO:0000256" key="1">
    <source>
        <dbReference type="ARBA" id="ARBA00004177"/>
    </source>
</evidence>
<dbReference type="PANTHER" id="PTHR13678:SF2">
    <property type="entry name" value="VACUOLAR PROTEIN SORTING-ASSOCIATED PROTEIN 37A"/>
    <property type="match status" value="1"/>
</dbReference>
<keyword evidence="3 6" id="KW-0813">Transport</keyword>
<evidence type="ECO:0000256" key="7">
    <source>
        <dbReference type="SAM" id="Coils"/>
    </source>
</evidence>
<dbReference type="InterPro" id="IPR029012">
    <property type="entry name" value="Helix_hairpin_bin_sf"/>
</dbReference>
<dbReference type="EMBL" id="WHWC01000011">
    <property type="protein sequence ID" value="KAG8374189.1"/>
    <property type="molecule type" value="Genomic_DNA"/>
</dbReference>
<evidence type="ECO:0000256" key="3">
    <source>
        <dbReference type="ARBA" id="ARBA00022448"/>
    </source>
</evidence>
<name>A0AAV6WU24_9LAMI</name>
<sequence>MFSSVDELRELLLDGGAYQDLLLSLDPVKTQNKVADELRNGTLQIARENLEKEPHITELRNQCRIIRTSELASAQEKLHELERKSEDSLNYYFPSLLLNRLQEAMDKTEDESEVLHGQLLDRELELAAFVQKYKEMRFSYHKRALTQLAMKTSLIS</sequence>
<dbReference type="GO" id="GO:0006623">
    <property type="term" value="P:protein targeting to vacuole"/>
    <property type="evidence" value="ECO:0007669"/>
    <property type="project" value="TreeGrafter"/>
</dbReference>
<comment type="subcellular location">
    <subcellularLocation>
        <location evidence="1">Endosome</location>
    </subcellularLocation>
</comment>
<dbReference type="GO" id="GO:0000813">
    <property type="term" value="C:ESCRT I complex"/>
    <property type="evidence" value="ECO:0007669"/>
    <property type="project" value="TreeGrafter"/>
</dbReference>
<evidence type="ECO:0000259" key="8">
    <source>
        <dbReference type="PROSITE" id="PS51314"/>
    </source>
</evidence>